<dbReference type="InterPro" id="IPR019888">
    <property type="entry name" value="Tscrpt_reg_AsnC-like"/>
</dbReference>
<sequence length="152" mass="17791">MEIDQIDLKILKMVQENARISLNQISEKLKIPKSTIAYRLKKMEQSGLIRGYHAQIDFSKLDIDYVVISLIKAKYGPNYHDDLGSKLAKLPQVWGVYYLLGEWDFVVMAKFRNREKFMAEFLEKVMSIPEVERSNTQIVAKVIKEDPYEVKF</sequence>
<reference evidence="7" key="1">
    <citation type="submission" date="2018-09" db="EMBL/GenBank/DDBJ databases">
        <title>Complete Genome Sequencing of Sulfolobus sp. JCM 16834.</title>
        <authorList>
            <person name="Kato S."/>
            <person name="Itoh T."/>
            <person name="Ohkuma M."/>
        </authorList>
    </citation>
    <scope>NUCLEOTIDE SEQUENCE [LARGE SCALE GENOMIC DNA]</scope>
    <source>
        <strain evidence="7">IC-007</strain>
    </source>
</reference>
<dbReference type="InterPro" id="IPR000485">
    <property type="entry name" value="AsnC-type_HTH_dom"/>
</dbReference>
<dbReference type="InterPro" id="IPR036390">
    <property type="entry name" value="WH_DNA-bd_sf"/>
</dbReference>
<keyword evidence="2" id="KW-0238">DNA-binding</keyword>
<dbReference type="AlphaFoldDB" id="A0A510E5H1"/>
<evidence type="ECO:0000256" key="1">
    <source>
        <dbReference type="ARBA" id="ARBA00023015"/>
    </source>
</evidence>
<dbReference type="GO" id="GO:0005829">
    <property type="term" value="C:cytosol"/>
    <property type="evidence" value="ECO:0007669"/>
    <property type="project" value="TreeGrafter"/>
</dbReference>
<dbReference type="PROSITE" id="PS50956">
    <property type="entry name" value="HTH_ASNC_2"/>
    <property type="match status" value="1"/>
</dbReference>
<dbReference type="Pfam" id="PF01037">
    <property type="entry name" value="AsnC_trans_reg"/>
    <property type="match status" value="1"/>
</dbReference>
<evidence type="ECO:0000256" key="2">
    <source>
        <dbReference type="ARBA" id="ARBA00023125"/>
    </source>
</evidence>
<keyword evidence="1" id="KW-0805">Transcription regulation</keyword>
<dbReference type="InterPro" id="IPR019887">
    <property type="entry name" value="Tscrpt_reg_AsnC/Lrp_C"/>
</dbReference>
<dbReference type="GO" id="GO:0043200">
    <property type="term" value="P:response to amino acid"/>
    <property type="evidence" value="ECO:0007669"/>
    <property type="project" value="TreeGrafter"/>
</dbReference>
<dbReference type="InterPro" id="IPR011008">
    <property type="entry name" value="Dimeric_a/b-barrel"/>
</dbReference>
<evidence type="ECO:0000313" key="6">
    <source>
        <dbReference type="EMBL" id="BBG27785.1"/>
    </source>
</evidence>
<dbReference type="InterPro" id="IPR011991">
    <property type="entry name" value="ArsR-like_HTH"/>
</dbReference>
<dbReference type="EMBL" id="AP018930">
    <property type="protein sequence ID" value="BBG27785.1"/>
    <property type="molecule type" value="Genomic_DNA"/>
</dbReference>
<accession>A0A510E5H1</accession>
<evidence type="ECO:0000313" key="7">
    <source>
        <dbReference type="Proteomes" id="UP000325030"/>
    </source>
</evidence>
<dbReference type="InterPro" id="IPR036388">
    <property type="entry name" value="WH-like_DNA-bd_sf"/>
</dbReference>
<organism evidence="6 7">
    <name type="scientific">Sulfuracidifex tepidarius</name>
    <dbReference type="NCBI Taxonomy" id="1294262"/>
    <lineage>
        <taxon>Archaea</taxon>
        <taxon>Thermoproteota</taxon>
        <taxon>Thermoprotei</taxon>
        <taxon>Sulfolobales</taxon>
        <taxon>Sulfolobaceae</taxon>
        <taxon>Sulfuracidifex</taxon>
    </lineage>
</organism>
<dbReference type="Gene3D" id="3.30.70.920">
    <property type="match status" value="1"/>
</dbReference>
<dbReference type="Gene3D" id="1.10.10.10">
    <property type="entry name" value="Winged helix-like DNA-binding domain superfamily/Winged helix DNA-binding domain"/>
    <property type="match status" value="1"/>
</dbReference>
<dbReference type="SUPFAM" id="SSF54909">
    <property type="entry name" value="Dimeric alpha+beta barrel"/>
    <property type="match status" value="1"/>
</dbReference>
<dbReference type="CDD" id="cd00090">
    <property type="entry name" value="HTH_ARSR"/>
    <property type="match status" value="1"/>
</dbReference>
<comment type="pathway">
    <text evidence="4">Amino-acid biosynthesis.</text>
</comment>
<dbReference type="Proteomes" id="UP000325030">
    <property type="component" value="Chromosome"/>
</dbReference>
<proteinExistence type="predicted"/>
<evidence type="ECO:0000256" key="4">
    <source>
        <dbReference type="ARBA" id="ARBA00029440"/>
    </source>
</evidence>
<feature type="domain" description="HTH asnC-type" evidence="5">
    <location>
        <begin position="3"/>
        <end position="64"/>
    </location>
</feature>
<dbReference type="PRINTS" id="PR00033">
    <property type="entry name" value="HTHASNC"/>
</dbReference>
<protein>
    <submittedName>
        <fullName evidence="6">HTH-type transcriptional regulator</fullName>
    </submittedName>
</protein>
<name>A0A510E5H1_9CREN</name>
<dbReference type="SMART" id="SM00344">
    <property type="entry name" value="HTH_ASNC"/>
    <property type="match status" value="1"/>
</dbReference>
<gene>
    <name evidence="6" type="ORF">IC007_2339</name>
</gene>
<dbReference type="PANTHER" id="PTHR30154:SF34">
    <property type="entry name" value="TRANSCRIPTIONAL REGULATOR AZLB"/>
    <property type="match status" value="1"/>
</dbReference>
<evidence type="ECO:0000259" key="5">
    <source>
        <dbReference type="PROSITE" id="PS50956"/>
    </source>
</evidence>
<dbReference type="PANTHER" id="PTHR30154">
    <property type="entry name" value="LEUCINE-RESPONSIVE REGULATORY PROTEIN"/>
    <property type="match status" value="1"/>
</dbReference>
<keyword evidence="3" id="KW-0804">Transcription</keyword>
<dbReference type="SUPFAM" id="SSF46785">
    <property type="entry name" value="Winged helix' DNA-binding domain"/>
    <property type="match status" value="1"/>
</dbReference>
<evidence type="ECO:0000256" key="3">
    <source>
        <dbReference type="ARBA" id="ARBA00023163"/>
    </source>
</evidence>
<dbReference type="Pfam" id="PF13412">
    <property type="entry name" value="HTH_24"/>
    <property type="match status" value="1"/>
</dbReference>
<dbReference type="GO" id="GO:0043565">
    <property type="term" value="F:sequence-specific DNA binding"/>
    <property type="evidence" value="ECO:0007669"/>
    <property type="project" value="InterPro"/>
</dbReference>